<gene>
    <name evidence="2" type="ORF">HPP92_015127</name>
</gene>
<proteinExistence type="predicted"/>
<name>A0A835QQV4_VANPL</name>
<dbReference type="AlphaFoldDB" id="A0A835QQV4"/>
<reference evidence="2 3" key="1">
    <citation type="journal article" date="2020" name="Nat. Food">
        <title>A phased Vanilla planifolia genome enables genetic improvement of flavour and production.</title>
        <authorList>
            <person name="Hasing T."/>
            <person name="Tang H."/>
            <person name="Brym M."/>
            <person name="Khazi F."/>
            <person name="Huang T."/>
            <person name="Chambers A.H."/>
        </authorList>
    </citation>
    <scope>NUCLEOTIDE SEQUENCE [LARGE SCALE GENOMIC DNA]</scope>
    <source>
        <tissue evidence="2">Leaf</tissue>
    </source>
</reference>
<evidence type="ECO:0000313" key="2">
    <source>
        <dbReference type="EMBL" id="KAG0475441.1"/>
    </source>
</evidence>
<feature type="region of interest" description="Disordered" evidence="1">
    <location>
        <begin position="1"/>
        <end position="100"/>
    </location>
</feature>
<protein>
    <submittedName>
        <fullName evidence="2">Uncharacterized protein</fullName>
    </submittedName>
</protein>
<evidence type="ECO:0000256" key="1">
    <source>
        <dbReference type="SAM" id="MobiDB-lite"/>
    </source>
</evidence>
<dbReference type="EMBL" id="JADCNM010000007">
    <property type="protein sequence ID" value="KAG0475441.1"/>
    <property type="molecule type" value="Genomic_DNA"/>
</dbReference>
<comment type="caution">
    <text evidence="2">The sequence shown here is derived from an EMBL/GenBank/DDBJ whole genome shotgun (WGS) entry which is preliminary data.</text>
</comment>
<accession>A0A835QQV4</accession>
<sequence length="100" mass="11192">MRSRSRGRGQSPSPRRSHSPGNFGPPMGNNLHSRLDPRRTNPPLRRMRSRSRSPRSALSRSPDVAPIQKDDRRTSMSPSRSRISSPNVYHGLVSYGDGES</sequence>
<dbReference type="Proteomes" id="UP000639772">
    <property type="component" value="Chromosome 7"/>
</dbReference>
<organism evidence="2 3">
    <name type="scientific">Vanilla planifolia</name>
    <name type="common">Vanilla</name>
    <dbReference type="NCBI Taxonomy" id="51239"/>
    <lineage>
        <taxon>Eukaryota</taxon>
        <taxon>Viridiplantae</taxon>
        <taxon>Streptophyta</taxon>
        <taxon>Embryophyta</taxon>
        <taxon>Tracheophyta</taxon>
        <taxon>Spermatophyta</taxon>
        <taxon>Magnoliopsida</taxon>
        <taxon>Liliopsida</taxon>
        <taxon>Asparagales</taxon>
        <taxon>Orchidaceae</taxon>
        <taxon>Vanilloideae</taxon>
        <taxon>Vanilleae</taxon>
        <taxon>Vanilla</taxon>
    </lineage>
</organism>
<feature type="compositionally biased region" description="Low complexity" evidence="1">
    <location>
        <begin position="75"/>
        <end position="85"/>
    </location>
</feature>
<evidence type="ECO:0000313" key="3">
    <source>
        <dbReference type="Proteomes" id="UP000639772"/>
    </source>
</evidence>